<feature type="region of interest" description="Disordered" evidence="1">
    <location>
        <begin position="89"/>
        <end position="110"/>
    </location>
</feature>
<feature type="region of interest" description="Disordered" evidence="1">
    <location>
        <begin position="327"/>
        <end position="362"/>
    </location>
</feature>
<dbReference type="AlphaFoldDB" id="H0G653"/>
<evidence type="ECO:0000313" key="3">
    <source>
        <dbReference type="Proteomes" id="UP000004038"/>
    </source>
</evidence>
<evidence type="ECO:0008006" key="4">
    <source>
        <dbReference type="Google" id="ProtNLM"/>
    </source>
</evidence>
<sequence>MAYSFLFGGNTQETPDTLARKREMADLLASQLMGGTPKNAYEGIGAMLKGAAVGIGRHRDGKAEKAGRSAADDLFNRIIGQAPDVSASSMLSPGIKPASTNPNPSGSSSYRDAIASIESAGSGDYKAVGPTHPKMGRALGRYQIMEANIGPWSREVLGREVSPDEFMANPDLQDAIFDGKFNSYVQKFGPEGAAQAWFAGPGGVGKTNRKDSLGTDVGTYGRKFMSALGPQGQPTEVASLDPAAGMPSQTAAGAVNAMAAGGGAPPPSLSEEVAAFQQTPEYRAQFPGMNAQQPPQAPMQNAPQQQSAIPPQVQGSQQLANAQGGIMPALMGGAPASPDQVAQAQAMGQQQPPQQAPAQARPDKMALLQALSNPWLSPEQKAVLQTLYQQQEQEEQAAREQQIWMQRQQYEQEAKRNDPSYQLGLKKTQAELDQMGKPEYQVLTPEERQALGIPETDQRVYQRSRGGKIDAVGGAGQTINVGNEIDARKAAAAELGLSPDDPRYESFVLTGKFPREDSQSLTATDKKAILEADEMVAANQSALDALSQAEGLSDKANSGWFAGARASIGNNLPDWMVPDIVSSPQSSQATTDMDNAIIGQAITQLKTIFGGNPTEGERNILLELQGSSTMPRAVRKQVFSRARALAEKRLQFNNDRAADLRGGTYYKPDRAPATGQNIDDLLKKYGTP</sequence>
<protein>
    <recommendedName>
        <fullName evidence="4">Phage tail lysozyme domain-containing protein</fullName>
    </recommendedName>
</protein>
<dbReference type="RefSeq" id="WP_003533353.1">
    <property type="nucleotide sequence ID" value="NZ_AGVV01000065.1"/>
</dbReference>
<dbReference type="PATRIC" id="fig|1107881.3.peg.5035"/>
<name>H0G653_RHIML</name>
<organism evidence="2 3">
    <name type="scientific">Sinorhizobium meliloti CCNWSX0020</name>
    <dbReference type="NCBI Taxonomy" id="1107881"/>
    <lineage>
        <taxon>Bacteria</taxon>
        <taxon>Pseudomonadati</taxon>
        <taxon>Pseudomonadota</taxon>
        <taxon>Alphaproteobacteria</taxon>
        <taxon>Hyphomicrobiales</taxon>
        <taxon>Rhizobiaceae</taxon>
        <taxon>Sinorhizobium/Ensifer group</taxon>
        <taxon>Sinorhizobium</taxon>
    </lineage>
</organism>
<feature type="compositionally biased region" description="Low complexity" evidence="1">
    <location>
        <begin position="289"/>
        <end position="306"/>
    </location>
</feature>
<evidence type="ECO:0000313" key="2">
    <source>
        <dbReference type="EMBL" id="EHK75196.1"/>
    </source>
</evidence>
<feature type="compositionally biased region" description="Low complexity" evidence="1">
    <location>
        <begin position="340"/>
        <end position="360"/>
    </location>
</feature>
<feature type="compositionally biased region" description="Polar residues" evidence="1">
    <location>
        <begin position="98"/>
        <end position="110"/>
    </location>
</feature>
<reference evidence="2 3" key="1">
    <citation type="journal article" date="2012" name="J. Bacteriol.">
        <title>Draft Genome Sequence of Sinorhizobium meliloti CCNWSX0020, a Nitrogen-Fixing Symbiont with Copper Tolerance Capability Isolated from Lead-Zinc Mine Tailings.</title>
        <authorList>
            <person name="Li Z."/>
            <person name="Ma Z."/>
            <person name="Hao X."/>
            <person name="Wei G."/>
        </authorList>
    </citation>
    <scope>NUCLEOTIDE SEQUENCE [LARGE SCALE GENOMIC DNA]</scope>
    <source>
        <strain evidence="2 3">CCNWSX0020</strain>
    </source>
</reference>
<feature type="region of interest" description="Disordered" evidence="1">
    <location>
        <begin position="286"/>
        <end position="310"/>
    </location>
</feature>
<evidence type="ECO:0000256" key="1">
    <source>
        <dbReference type="SAM" id="MobiDB-lite"/>
    </source>
</evidence>
<gene>
    <name evidence="2" type="ORF">SM0020_24850</name>
</gene>
<dbReference type="Proteomes" id="UP000004038">
    <property type="component" value="Unassembled WGS sequence"/>
</dbReference>
<feature type="region of interest" description="Disordered" evidence="1">
    <location>
        <begin position="659"/>
        <end position="679"/>
    </location>
</feature>
<proteinExistence type="predicted"/>
<accession>H0G653</accession>
<dbReference type="EMBL" id="AGVV01000065">
    <property type="protein sequence ID" value="EHK75196.1"/>
    <property type="molecule type" value="Genomic_DNA"/>
</dbReference>